<sequence length="146" mass="17079">MFLFRTSETLKQSTSILNIWRHFSIKLTHEAMKAFELLGISTSSTPEECRRAYLNLALRIHPDVRSELTDTSNDHNSNNNDFQKRTNVEFHQLHKAYTLAYEICLDNHESDNDYILEQLDNDIQEFPHKAPQVSLISVIYMSNPCY</sequence>
<evidence type="ECO:0000313" key="2">
    <source>
        <dbReference type="Proteomes" id="UP000277204"/>
    </source>
</evidence>
<accession>A0A183LR69</accession>
<keyword evidence="2" id="KW-1185">Reference proteome</keyword>
<dbReference type="EMBL" id="UZAI01002320">
    <property type="protein sequence ID" value="VDO70368.1"/>
    <property type="molecule type" value="Genomic_DNA"/>
</dbReference>
<dbReference type="InterPro" id="IPR001623">
    <property type="entry name" value="DnaJ_domain"/>
</dbReference>
<evidence type="ECO:0000313" key="1">
    <source>
        <dbReference type="EMBL" id="VDO70368.1"/>
    </source>
</evidence>
<proteinExistence type="predicted"/>
<dbReference type="InterPro" id="IPR036869">
    <property type="entry name" value="J_dom_sf"/>
</dbReference>
<dbReference type="SUPFAM" id="SSF46565">
    <property type="entry name" value="Chaperone J-domain"/>
    <property type="match status" value="1"/>
</dbReference>
<organism evidence="1 2">
    <name type="scientific">Schistosoma margrebowiei</name>
    <dbReference type="NCBI Taxonomy" id="48269"/>
    <lineage>
        <taxon>Eukaryota</taxon>
        <taxon>Metazoa</taxon>
        <taxon>Spiralia</taxon>
        <taxon>Lophotrochozoa</taxon>
        <taxon>Platyhelminthes</taxon>
        <taxon>Trematoda</taxon>
        <taxon>Digenea</taxon>
        <taxon>Strigeidida</taxon>
        <taxon>Schistosomatoidea</taxon>
        <taxon>Schistosomatidae</taxon>
        <taxon>Schistosoma</taxon>
    </lineage>
</organism>
<name>A0A183LR69_9TREM</name>
<dbReference type="Proteomes" id="UP000277204">
    <property type="component" value="Unassembled WGS sequence"/>
</dbReference>
<reference evidence="1 2" key="1">
    <citation type="submission" date="2018-11" db="EMBL/GenBank/DDBJ databases">
        <authorList>
            <consortium name="Pathogen Informatics"/>
        </authorList>
    </citation>
    <scope>NUCLEOTIDE SEQUENCE [LARGE SCALE GENOMIC DNA]</scope>
    <source>
        <strain evidence="1 2">Zambia</strain>
    </source>
</reference>
<dbReference type="PRINTS" id="PR00625">
    <property type="entry name" value="JDOMAIN"/>
</dbReference>
<protein>
    <submittedName>
        <fullName evidence="1">Uncharacterized protein</fullName>
    </submittedName>
</protein>
<dbReference type="SMART" id="SM00271">
    <property type="entry name" value="DnaJ"/>
    <property type="match status" value="1"/>
</dbReference>
<dbReference type="AlphaFoldDB" id="A0A183LR69"/>
<dbReference type="CDD" id="cd06257">
    <property type="entry name" value="DnaJ"/>
    <property type="match status" value="1"/>
</dbReference>
<gene>
    <name evidence="1" type="ORF">SMRZ_LOCUS6294</name>
</gene>
<dbReference type="PROSITE" id="PS50076">
    <property type="entry name" value="DNAJ_2"/>
    <property type="match status" value="1"/>
</dbReference>
<dbReference type="Gene3D" id="1.10.287.110">
    <property type="entry name" value="DnaJ domain"/>
    <property type="match status" value="1"/>
</dbReference>
<dbReference type="Pfam" id="PF00226">
    <property type="entry name" value="DnaJ"/>
    <property type="match status" value="1"/>
</dbReference>